<evidence type="ECO:0000313" key="2">
    <source>
        <dbReference type="WBParaSite" id="JU765_v2.g466.t1"/>
    </source>
</evidence>
<dbReference type="Proteomes" id="UP000887576">
    <property type="component" value="Unplaced"/>
</dbReference>
<accession>A0AC34R9E8</accession>
<evidence type="ECO:0000313" key="1">
    <source>
        <dbReference type="Proteomes" id="UP000887576"/>
    </source>
</evidence>
<organism evidence="1 2">
    <name type="scientific">Panagrolaimus sp. JU765</name>
    <dbReference type="NCBI Taxonomy" id="591449"/>
    <lineage>
        <taxon>Eukaryota</taxon>
        <taxon>Metazoa</taxon>
        <taxon>Ecdysozoa</taxon>
        <taxon>Nematoda</taxon>
        <taxon>Chromadorea</taxon>
        <taxon>Rhabditida</taxon>
        <taxon>Tylenchina</taxon>
        <taxon>Panagrolaimomorpha</taxon>
        <taxon>Panagrolaimoidea</taxon>
        <taxon>Panagrolaimidae</taxon>
        <taxon>Panagrolaimus</taxon>
    </lineage>
</organism>
<reference evidence="2" key="1">
    <citation type="submission" date="2022-11" db="UniProtKB">
        <authorList>
            <consortium name="WormBaseParasite"/>
        </authorList>
    </citation>
    <scope>IDENTIFICATION</scope>
</reference>
<protein>
    <submittedName>
        <fullName evidence="2">Conserved oligomeric Golgi complex subunit 3</fullName>
    </submittedName>
</protein>
<sequence>MEEFTDVIKRGLMDWDNLGLYGMTDVTNPPKPFDFGKDERLILANKLFELENQALECIENEKLIALKNSQTKMENLKHQKGNLDKLLTELDGKYRAVTDKSSSLHHACDQMMSQQTQMASGTEQLKTNLYYYTQWEWIMKRLTTSRLLITGTVIPQIISTIHECMNFLREHPEHRESAAYLEKYEQCLSRTLTAIKAGVLTDIVSCEQEVLARQASNKPIETAVTTGSSFTDDDTFALLYGVFGVKAAGVKNALALVHQYFADNSEYQEMVMECEQEYFRIRENLLKSAVERTVQSLINKHKDSSCTLTRDGCSVLLRLCDDEFRLYKQFFIVEGIQPTGLNSVSPGSIARTSSLTSASQLFWSKTPQSFTEFVEGMCRILYDQLRPLIIHNPHLETLAQLCTLLKVEMIEERCGALVSMMHDETEEFINPREGFVHVMNELVGDVVERIVYRTSSFGQNDILGYNPAPGDLAYPERLLMMKNIEAETSSTPKTSMDSGRKQSSTSAIDLHCLWYPTVRRTIVCLSKLYKCLDQTVFVSISRELLDQCCQSLEDAAEKMKSLPIDPSKASVKGFGRQLDAELFVVKHLLIIREQTSPYRITAKALKSSTVGTSTDSAMSHFDYSIDLSKYRNQAMQLFTPESRSKWFELSTNNAFLSFLLSSPVQIHELEIDSRRIIEERLKRHCHKLIKFVTEMVTSGLNPITNEMNIVENSPDKELWKKNPKLQPKTLNDSVSEVLKNLKQNWPMIRSAFTLYIGVRETEEILLQPIRNAIREVFKNVNLFVQTYFSEEQKQVASVPDSAQIWVLLNA</sequence>
<name>A0AC34R9E8_9BILA</name>
<dbReference type="WBParaSite" id="JU765_v2.g466.t1">
    <property type="protein sequence ID" value="JU765_v2.g466.t1"/>
    <property type="gene ID" value="JU765_v2.g466"/>
</dbReference>
<proteinExistence type="predicted"/>